<dbReference type="EMBL" id="LJIJ01003847">
    <property type="protein sequence ID" value="ODM88275.1"/>
    <property type="molecule type" value="Genomic_DNA"/>
</dbReference>
<gene>
    <name evidence="2" type="ORF">Ocin01_18408</name>
</gene>
<dbReference type="Pfam" id="PF00536">
    <property type="entry name" value="SAM_1"/>
    <property type="match status" value="1"/>
</dbReference>
<protein>
    <recommendedName>
        <fullName evidence="1">SAM domain-containing protein</fullName>
    </recommendedName>
</protein>
<comment type="caution">
    <text evidence="2">The sequence shown here is derived from an EMBL/GenBank/DDBJ whole genome shotgun (WGS) entry which is preliminary data.</text>
</comment>
<evidence type="ECO:0000313" key="2">
    <source>
        <dbReference type="EMBL" id="ODM88275.1"/>
    </source>
</evidence>
<accession>A0A1D2M5M3</accession>
<evidence type="ECO:0000313" key="3">
    <source>
        <dbReference type="Proteomes" id="UP000094527"/>
    </source>
</evidence>
<name>A0A1D2M5M3_ORCCI</name>
<dbReference type="OrthoDB" id="8192078at2759"/>
<dbReference type="InterPro" id="IPR013761">
    <property type="entry name" value="SAM/pointed_sf"/>
</dbReference>
<dbReference type="SMART" id="SM00454">
    <property type="entry name" value="SAM"/>
    <property type="match status" value="1"/>
</dbReference>
<feature type="domain" description="SAM" evidence="1">
    <location>
        <begin position="1"/>
        <end position="63"/>
    </location>
</feature>
<dbReference type="InterPro" id="IPR001660">
    <property type="entry name" value="SAM"/>
</dbReference>
<evidence type="ECO:0000259" key="1">
    <source>
        <dbReference type="SMART" id="SM00454"/>
    </source>
</evidence>
<keyword evidence="3" id="KW-1185">Reference proteome</keyword>
<reference evidence="2 3" key="1">
    <citation type="journal article" date="2016" name="Genome Biol. Evol.">
        <title>Gene Family Evolution Reflects Adaptation to Soil Environmental Stressors in the Genome of the Collembolan Orchesella cincta.</title>
        <authorList>
            <person name="Faddeeva-Vakhrusheva A."/>
            <person name="Derks M.F."/>
            <person name="Anvar S.Y."/>
            <person name="Agamennone V."/>
            <person name="Suring W."/>
            <person name="Smit S."/>
            <person name="van Straalen N.M."/>
            <person name="Roelofs D."/>
        </authorList>
    </citation>
    <scope>NUCLEOTIDE SEQUENCE [LARGE SCALE GENOMIC DNA]</scope>
    <source>
        <tissue evidence="2">Mixed pool</tissue>
    </source>
</reference>
<dbReference type="AlphaFoldDB" id="A0A1D2M5M3"/>
<dbReference type="CDD" id="cd09487">
    <property type="entry name" value="SAM_superfamily"/>
    <property type="match status" value="1"/>
</dbReference>
<proteinExistence type="predicted"/>
<dbReference type="Gene3D" id="1.10.150.50">
    <property type="entry name" value="Transcription Factor, Ets-1"/>
    <property type="match status" value="1"/>
</dbReference>
<sequence>MERSEVNRILQNLGLEQYIDTFKENQINDVSLESIGKEDLAEVVPAVGHRAMIWSELSKLKTGSVYVTPSTGVMFVRDVVEHESNNYGETFIDKTESDSFSEELANVKVVMNTTVEKIVNFITSLVKTDTPKEEMLLEIQKLKDMSSMLDKFDTRYKLDKFLIENQFIVMPKEIVLDTDISFPTTLLTGQMQKYKAITMQYVPMKNTILQLLSSPGFFQILEMNKSYNSEVLKTVDLKTSSVNSVLNQVVKELKDLWSNGITFNYNGHDLNFKIALAQVSGDNLGLHTLLGLLKVFTANYPCRRCKLHKNECRKATTECREKLRNLDNYEEDVAAEDFPLTGINFESILNELPYLHVTQIYVFDIMHDILEGVAPDLLLNTINYFIKKKILTLDKLNHRLESFDYGRATRLQNHRK</sequence>
<dbReference type="Proteomes" id="UP000094527">
    <property type="component" value="Unassembled WGS sequence"/>
</dbReference>
<organism evidence="2 3">
    <name type="scientific">Orchesella cincta</name>
    <name type="common">Springtail</name>
    <name type="synonym">Podura cincta</name>
    <dbReference type="NCBI Taxonomy" id="48709"/>
    <lineage>
        <taxon>Eukaryota</taxon>
        <taxon>Metazoa</taxon>
        <taxon>Ecdysozoa</taxon>
        <taxon>Arthropoda</taxon>
        <taxon>Hexapoda</taxon>
        <taxon>Collembola</taxon>
        <taxon>Entomobryomorpha</taxon>
        <taxon>Entomobryoidea</taxon>
        <taxon>Orchesellidae</taxon>
        <taxon>Orchesellinae</taxon>
        <taxon>Orchesella</taxon>
    </lineage>
</organism>
<dbReference type="SUPFAM" id="SSF47769">
    <property type="entry name" value="SAM/Pointed domain"/>
    <property type="match status" value="1"/>
</dbReference>